<dbReference type="STRING" id="765257.A0A0C9YHK8"/>
<keyword evidence="1 2" id="KW-0413">Isomerase</keyword>
<dbReference type="EC" id="5.4.99.12" evidence="2"/>
<evidence type="ECO:0000313" key="5">
    <source>
        <dbReference type="EMBL" id="KIK13339.1"/>
    </source>
</evidence>
<sequence length="336" mass="36885">MPSRKKLVSLSTPGGSPFHFDIPVVESGSKRSHPTPTVEGVLSRAFTKARQIDPDTGLDGCGWERCGRTDVGVSTAGQVASLWVRGVFQGLDAEAHHMPLTEPPQPPDRELQYVSILNCILPPTIRVLAWFPVSPSSARFKCKYYWCGVTEQAGHDDQLYVLALVGNVFLYHRVRHIMAVLFLVGTGLEPPSIIPKLTNSNGSESARTDVHWQSDGDVNTNVADEECENNPDRETGSPGMERHSRGLVRQIHFIYQRPLIRSALEGHFLSAVYFSFSQTALSVGTIPRLPNNTVLVIGVPLGGGTYRKGVKYLPLLSRKRSDHVDVANARPKNGSV</sequence>
<dbReference type="GO" id="GO:0160147">
    <property type="term" value="F:tRNA pseudouridine(38-40) synthase activity"/>
    <property type="evidence" value="ECO:0007669"/>
    <property type="project" value="UniProtKB-EC"/>
</dbReference>
<dbReference type="SUPFAM" id="SSF55120">
    <property type="entry name" value="Pseudouridine synthase"/>
    <property type="match status" value="1"/>
</dbReference>
<evidence type="ECO:0000313" key="6">
    <source>
        <dbReference type="Proteomes" id="UP000054018"/>
    </source>
</evidence>
<dbReference type="Gene3D" id="3.30.70.580">
    <property type="entry name" value="Pseudouridine synthase I, catalytic domain, N-terminal subdomain"/>
    <property type="match status" value="1"/>
</dbReference>
<feature type="domain" description="Pseudouridine synthase I TruA alpha/beta" evidence="4">
    <location>
        <begin position="137"/>
        <end position="205"/>
    </location>
</feature>
<dbReference type="InterPro" id="IPR020097">
    <property type="entry name" value="PsdUridine_synth_TruA_a/b_dom"/>
</dbReference>
<organism evidence="5 6">
    <name type="scientific">Pisolithus microcarpus 441</name>
    <dbReference type="NCBI Taxonomy" id="765257"/>
    <lineage>
        <taxon>Eukaryota</taxon>
        <taxon>Fungi</taxon>
        <taxon>Dikarya</taxon>
        <taxon>Basidiomycota</taxon>
        <taxon>Agaricomycotina</taxon>
        <taxon>Agaricomycetes</taxon>
        <taxon>Agaricomycetidae</taxon>
        <taxon>Boletales</taxon>
        <taxon>Sclerodermatineae</taxon>
        <taxon>Pisolithaceae</taxon>
        <taxon>Pisolithus</taxon>
    </lineage>
</organism>
<dbReference type="Proteomes" id="UP000054018">
    <property type="component" value="Unassembled WGS sequence"/>
</dbReference>
<dbReference type="OrthoDB" id="25767at2759"/>
<dbReference type="PANTHER" id="PTHR11142">
    <property type="entry name" value="PSEUDOURIDYLATE SYNTHASE"/>
    <property type="match status" value="1"/>
</dbReference>
<proteinExistence type="inferred from homology"/>
<gene>
    <name evidence="5" type="ORF">PISMIDRAFT_688735</name>
</gene>
<dbReference type="GO" id="GO:0031119">
    <property type="term" value="P:tRNA pseudouridine synthesis"/>
    <property type="evidence" value="ECO:0007669"/>
    <property type="project" value="TreeGrafter"/>
</dbReference>
<evidence type="ECO:0000256" key="1">
    <source>
        <dbReference type="ARBA" id="ARBA00023235"/>
    </source>
</evidence>
<dbReference type="EMBL" id="KN834002">
    <property type="protein sequence ID" value="KIK13339.1"/>
    <property type="molecule type" value="Genomic_DNA"/>
</dbReference>
<dbReference type="GO" id="GO:1990481">
    <property type="term" value="P:mRNA pseudouridine synthesis"/>
    <property type="evidence" value="ECO:0007669"/>
    <property type="project" value="TreeGrafter"/>
</dbReference>
<dbReference type="InterPro" id="IPR020094">
    <property type="entry name" value="TruA/RsuA/RluB/E/F_N"/>
</dbReference>
<feature type="compositionally biased region" description="Basic and acidic residues" evidence="3">
    <location>
        <begin position="230"/>
        <end position="241"/>
    </location>
</feature>
<dbReference type="InterPro" id="IPR001406">
    <property type="entry name" value="PsdUridine_synth_TruA"/>
</dbReference>
<evidence type="ECO:0000256" key="3">
    <source>
        <dbReference type="SAM" id="MobiDB-lite"/>
    </source>
</evidence>
<evidence type="ECO:0000259" key="4">
    <source>
        <dbReference type="Pfam" id="PF01416"/>
    </source>
</evidence>
<dbReference type="HOGENOM" id="CLU_827834_0_0_1"/>
<dbReference type="GO" id="GO:0003723">
    <property type="term" value="F:RNA binding"/>
    <property type="evidence" value="ECO:0007669"/>
    <property type="project" value="InterPro"/>
</dbReference>
<dbReference type="AlphaFoldDB" id="A0A0C9YHK8"/>
<comment type="catalytic activity">
    <reaction evidence="2">
        <text>uridine(38/39/40) in tRNA = pseudouridine(38/39/40) in tRNA</text>
        <dbReference type="Rhea" id="RHEA:22376"/>
        <dbReference type="Rhea" id="RHEA-COMP:10085"/>
        <dbReference type="Rhea" id="RHEA-COMP:10087"/>
        <dbReference type="ChEBI" id="CHEBI:65314"/>
        <dbReference type="ChEBI" id="CHEBI:65315"/>
        <dbReference type="EC" id="5.4.99.12"/>
    </reaction>
</comment>
<protein>
    <recommendedName>
        <fullName evidence="2">tRNA pseudouridine synthase</fullName>
        <ecNumber evidence="2">5.4.99.12</ecNumber>
    </recommendedName>
</protein>
<reference evidence="5 6" key="1">
    <citation type="submission" date="2014-04" db="EMBL/GenBank/DDBJ databases">
        <authorList>
            <consortium name="DOE Joint Genome Institute"/>
            <person name="Kuo A."/>
            <person name="Kohler A."/>
            <person name="Costa M.D."/>
            <person name="Nagy L.G."/>
            <person name="Floudas D."/>
            <person name="Copeland A."/>
            <person name="Barry K.W."/>
            <person name="Cichocki N."/>
            <person name="Veneault-Fourrey C."/>
            <person name="LaButti K."/>
            <person name="Lindquist E.A."/>
            <person name="Lipzen A."/>
            <person name="Lundell T."/>
            <person name="Morin E."/>
            <person name="Murat C."/>
            <person name="Sun H."/>
            <person name="Tunlid A."/>
            <person name="Henrissat B."/>
            <person name="Grigoriev I.V."/>
            <person name="Hibbett D.S."/>
            <person name="Martin F."/>
            <person name="Nordberg H.P."/>
            <person name="Cantor M.N."/>
            <person name="Hua S.X."/>
        </authorList>
    </citation>
    <scope>NUCLEOTIDE SEQUENCE [LARGE SCALE GENOMIC DNA]</scope>
    <source>
        <strain evidence="5 6">441</strain>
    </source>
</reference>
<name>A0A0C9YHK8_9AGAM</name>
<keyword evidence="6" id="KW-1185">Reference proteome</keyword>
<feature type="non-terminal residue" evidence="5">
    <location>
        <position position="336"/>
    </location>
</feature>
<dbReference type="GO" id="GO:0005634">
    <property type="term" value="C:nucleus"/>
    <property type="evidence" value="ECO:0007669"/>
    <property type="project" value="TreeGrafter"/>
</dbReference>
<reference evidence="6" key="2">
    <citation type="submission" date="2015-01" db="EMBL/GenBank/DDBJ databases">
        <title>Evolutionary Origins and Diversification of the Mycorrhizal Mutualists.</title>
        <authorList>
            <consortium name="DOE Joint Genome Institute"/>
            <consortium name="Mycorrhizal Genomics Consortium"/>
            <person name="Kohler A."/>
            <person name="Kuo A."/>
            <person name="Nagy L.G."/>
            <person name="Floudas D."/>
            <person name="Copeland A."/>
            <person name="Barry K.W."/>
            <person name="Cichocki N."/>
            <person name="Veneault-Fourrey C."/>
            <person name="LaButti K."/>
            <person name="Lindquist E.A."/>
            <person name="Lipzen A."/>
            <person name="Lundell T."/>
            <person name="Morin E."/>
            <person name="Murat C."/>
            <person name="Riley R."/>
            <person name="Ohm R."/>
            <person name="Sun H."/>
            <person name="Tunlid A."/>
            <person name="Henrissat B."/>
            <person name="Grigoriev I.V."/>
            <person name="Hibbett D.S."/>
            <person name="Martin F."/>
        </authorList>
    </citation>
    <scope>NUCLEOTIDE SEQUENCE [LARGE SCALE GENOMIC DNA]</scope>
    <source>
        <strain evidence="6">441</strain>
    </source>
</reference>
<dbReference type="GO" id="GO:0005737">
    <property type="term" value="C:cytoplasm"/>
    <property type="evidence" value="ECO:0007669"/>
    <property type="project" value="TreeGrafter"/>
</dbReference>
<feature type="region of interest" description="Disordered" evidence="3">
    <location>
        <begin position="220"/>
        <end position="241"/>
    </location>
</feature>
<accession>A0A0C9YHK8</accession>
<dbReference type="PANTHER" id="PTHR11142:SF5">
    <property type="entry name" value="TRNA PSEUDOURIDINE(38_39) SYNTHASE"/>
    <property type="match status" value="1"/>
</dbReference>
<dbReference type="InterPro" id="IPR020103">
    <property type="entry name" value="PsdUridine_synth_cat_dom_sf"/>
</dbReference>
<dbReference type="Pfam" id="PF01416">
    <property type="entry name" value="PseudoU_synth_1"/>
    <property type="match status" value="1"/>
</dbReference>
<evidence type="ECO:0000256" key="2">
    <source>
        <dbReference type="RuleBase" id="RU003792"/>
    </source>
</evidence>
<comment type="similarity">
    <text evidence="2">Belongs to the tRNA pseudouridine synthase TruA family.</text>
</comment>
<keyword evidence="2" id="KW-0819">tRNA processing</keyword>